<keyword evidence="2" id="KW-1185">Reference proteome</keyword>
<dbReference type="EMBL" id="CH933810">
    <property type="protein sequence ID" value="KRF93795.1"/>
    <property type="molecule type" value="Genomic_DNA"/>
</dbReference>
<organism evidence="1 2">
    <name type="scientific">Drosophila mojavensis</name>
    <name type="common">Fruit fly</name>
    <dbReference type="NCBI Taxonomy" id="7230"/>
    <lineage>
        <taxon>Eukaryota</taxon>
        <taxon>Metazoa</taxon>
        <taxon>Ecdysozoa</taxon>
        <taxon>Arthropoda</taxon>
        <taxon>Hexapoda</taxon>
        <taxon>Insecta</taxon>
        <taxon>Pterygota</taxon>
        <taxon>Neoptera</taxon>
        <taxon>Endopterygota</taxon>
        <taxon>Diptera</taxon>
        <taxon>Brachycera</taxon>
        <taxon>Muscomorpha</taxon>
        <taxon>Ephydroidea</taxon>
        <taxon>Drosophilidae</taxon>
        <taxon>Drosophila</taxon>
    </lineage>
</organism>
<proteinExistence type="predicted"/>
<evidence type="ECO:0000313" key="2">
    <source>
        <dbReference type="Proteomes" id="UP000009192"/>
    </source>
</evidence>
<dbReference type="KEGG" id="dmo:Dmoj_GI15235"/>
<name>A0A0Q9WXT1_DROMO</name>
<dbReference type="OrthoDB" id="5797993at2759"/>
<reference evidence="1 2" key="1">
    <citation type="journal article" date="2007" name="Nature">
        <title>Evolution of genes and genomes on the Drosophila phylogeny.</title>
        <authorList>
            <consortium name="Drosophila 12 Genomes Consortium"/>
            <person name="Clark A.G."/>
            <person name="Eisen M.B."/>
            <person name="Smith D.R."/>
            <person name="Bergman C.M."/>
            <person name="Oliver B."/>
            <person name="Markow T.A."/>
            <person name="Kaufman T.C."/>
            <person name="Kellis M."/>
            <person name="Gelbart W."/>
            <person name="Iyer V.N."/>
            <person name="Pollard D.A."/>
            <person name="Sackton T.B."/>
            <person name="Larracuente A.M."/>
            <person name="Singh N.D."/>
            <person name="Abad J.P."/>
            <person name="Abt D.N."/>
            <person name="Adryan B."/>
            <person name="Aguade M."/>
            <person name="Akashi H."/>
            <person name="Anderson W.W."/>
            <person name="Aquadro C.F."/>
            <person name="Ardell D.H."/>
            <person name="Arguello R."/>
            <person name="Artieri C.G."/>
            <person name="Barbash D.A."/>
            <person name="Barker D."/>
            <person name="Barsanti P."/>
            <person name="Batterham P."/>
            <person name="Batzoglou S."/>
            <person name="Begun D."/>
            <person name="Bhutkar A."/>
            <person name="Blanco E."/>
            <person name="Bosak S.A."/>
            <person name="Bradley R.K."/>
            <person name="Brand A.D."/>
            <person name="Brent M.R."/>
            <person name="Brooks A.N."/>
            <person name="Brown R.H."/>
            <person name="Butlin R.K."/>
            <person name="Caggese C."/>
            <person name="Calvi B.R."/>
            <person name="Bernardo de Carvalho A."/>
            <person name="Caspi A."/>
            <person name="Castrezana S."/>
            <person name="Celniker S.E."/>
            <person name="Chang J.L."/>
            <person name="Chapple C."/>
            <person name="Chatterji S."/>
            <person name="Chinwalla A."/>
            <person name="Civetta A."/>
            <person name="Clifton S.W."/>
            <person name="Comeron J.M."/>
            <person name="Costello J.C."/>
            <person name="Coyne J.A."/>
            <person name="Daub J."/>
            <person name="David R.G."/>
            <person name="Delcher A.L."/>
            <person name="Delehaunty K."/>
            <person name="Do C.B."/>
            <person name="Ebling H."/>
            <person name="Edwards K."/>
            <person name="Eickbush T."/>
            <person name="Evans J.D."/>
            <person name="Filipski A."/>
            <person name="Findeiss S."/>
            <person name="Freyhult E."/>
            <person name="Fulton L."/>
            <person name="Fulton R."/>
            <person name="Garcia A.C."/>
            <person name="Gardiner A."/>
            <person name="Garfield D.A."/>
            <person name="Garvin B.E."/>
            <person name="Gibson G."/>
            <person name="Gilbert D."/>
            <person name="Gnerre S."/>
            <person name="Godfrey J."/>
            <person name="Good R."/>
            <person name="Gotea V."/>
            <person name="Gravely B."/>
            <person name="Greenberg A.J."/>
            <person name="Griffiths-Jones S."/>
            <person name="Gross S."/>
            <person name="Guigo R."/>
            <person name="Gustafson E.A."/>
            <person name="Haerty W."/>
            <person name="Hahn M.W."/>
            <person name="Halligan D.L."/>
            <person name="Halpern A.L."/>
            <person name="Halter G.M."/>
            <person name="Han M.V."/>
            <person name="Heger A."/>
            <person name="Hillier L."/>
            <person name="Hinrichs A.S."/>
            <person name="Holmes I."/>
            <person name="Hoskins R.A."/>
            <person name="Hubisz M.J."/>
            <person name="Hultmark D."/>
            <person name="Huntley M.A."/>
            <person name="Jaffe D.B."/>
            <person name="Jagadeeshan S."/>
            <person name="Jeck W.R."/>
            <person name="Johnson J."/>
            <person name="Jones C.D."/>
            <person name="Jordan W.C."/>
            <person name="Karpen G.H."/>
            <person name="Kataoka E."/>
            <person name="Keightley P.D."/>
            <person name="Kheradpour P."/>
            <person name="Kirkness E.F."/>
            <person name="Koerich L.B."/>
            <person name="Kristiansen K."/>
            <person name="Kudrna D."/>
            <person name="Kulathinal R.J."/>
            <person name="Kumar S."/>
            <person name="Kwok R."/>
            <person name="Lander E."/>
            <person name="Langley C.H."/>
            <person name="Lapoint R."/>
            <person name="Lazzaro B.P."/>
            <person name="Lee S.J."/>
            <person name="Levesque L."/>
            <person name="Li R."/>
            <person name="Lin C.F."/>
            <person name="Lin M.F."/>
            <person name="Lindblad-Toh K."/>
            <person name="Llopart A."/>
            <person name="Long M."/>
            <person name="Low L."/>
            <person name="Lozovsky E."/>
            <person name="Lu J."/>
            <person name="Luo M."/>
            <person name="Machado C.A."/>
            <person name="Makalowski W."/>
            <person name="Marzo M."/>
            <person name="Matsuda M."/>
            <person name="Matzkin L."/>
            <person name="McAllister B."/>
            <person name="McBride C.S."/>
            <person name="McKernan B."/>
            <person name="McKernan K."/>
            <person name="Mendez-Lago M."/>
            <person name="Minx P."/>
            <person name="Mollenhauer M.U."/>
            <person name="Montooth K."/>
            <person name="Mount S.M."/>
            <person name="Mu X."/>
            <person name="Myers E."/>
            <person name="Negre B."/>
            <person name="Newfeld S."/>
            <person name="Nielsen R."/>
            <person name="Noor M.A."/>
            <person name="O'Grady P."/>
            <person name="Pachter L."/>
            <person name="Papaceit M."/>
            <person name="Parisi M.J."/>
            <person name="Parisi M."/>
            <person name="Parts L."/>
            <person name="Pedersen J.S."/>
            <person name="Pesole G."/>
            <person name="Phillippy A.M."/>
            <person name="Ponting C.P."/>
            <person name="Pop M."/>
            <person name="Porcelli D."/>
            <person name="Powell J.R."/>
            <person name="Prohaska S."/>
            <person name="Pruitt K."/>
            <person name="Puig M."/>
            <person name="Quesneville H."/>
            <person name="Ram K.R."/>
            <person name="Rand D."/>
            <person name="Rasmussen M.D."/>
            <person name="Reed L.K."/>
            <person name="Reenan R."/>
            <person name="Reily A."/>
            <person name="Remington K.A."/>
            <person name="Rieger T.T."/>
            <person name="Ritchie M.G."/>
            <person name="Robin C."/>
            <person name="Rogers Y.H."/>
            <person name="Rohde C."/>
            <person name="Rozas J."/>
            <person name="Rubenfield M.J."/>
            <person name="Ruiz A."/>
            <person name="Russo S."/>
            <person name="Salzberg S.L."/>
            <person name="Sanchez-Gracia A."/>
            <person name="Saranga D.J."/>
            <person name="Sato H."/>
            <person name="Schaeffer S.W."/>
            <person name="Schatz M.C."/>
            <person name="Schlenke T."/>
            <person name="Schwartz R."/>
            <person name="Segarra C."/>
            <person name="Singh R.S."/>
            <person name="Sirot L."/>
            <person name="Sirota M."/>
            <person name="Sisneros N.B."/>
            <person name="Smith C.D."/>
            <person name="Smith T.F."/>
            <person name="Spieth J."/>
            <person name="Stage D.E."/>
            <person name="Stark A."/>
            <person name="Stephan W."/>
            <person name="Strausberg R.L."/>
            <person name="Strempel S."/>
            <person name="Sturgill D."/>
            <person name="Sutton G."/>
            <person name="Sutton G.G."/>
            <person name="Tao W."/>
            <person name="Teichmann S."/>
            <person name="Tobari Y.N."/>
            <person name="Tomimura Y."/>
            <person name="Tsolas J.M."/>
            <person name="Valente V.L."/>
            <person name="Venter E."/>
            <person name="Venter J.C."/>
            <person name="Vicario S."/>
            <person name="Vieira F.G."/>
            <person name="Vilella A.J."/>
            <person name="Villasante A."/>
            <person name="Walenz B."/>
            <person name="Wang J."/>
            <person name="Wasserman M."/>
            <person name="Watts T."/>
            <person name="Wilson D."/>
            <person name="Wilson R.K."/>
            <person name="Wing R.A."/>
            <person name="Wolfner M.F."/>
            <person name="Wong A."/>
            <person name="Wong G.K."/>
            <person name="Wu C.I."/>
            <person name="Wu G."/>
            <person name="Yamamoto D."/>
            <person name="Yang H.P."/>
            <person name="Yang S.P."/>
            <person name="Yorke J.A."/>
            <person name="Yoshida K."/>
            <person name="Zdobnov E."/>
            <person name="Zhang P."/>
            <person name="Zhang Y."/>
            <person name="Zimin A.V."/>
            <person name="Baldwin J."/>
            <person name="Abdouelleil A."/>
            <person name="Abdulkadir J."/>
            <person name="Abebe A."/>
            <person name="Abera B."/>
            <person name="Abreu J."/>
            <person name="Acer S.C."/>
            <person name="Aftuck L."/>
            <person name="Alexander A."/>
            <person name="An P."/>
            <person name="Anderson E."/>
            <person name="Anderson S."/>
            <person name="Arachi H."/>
            <person name="Azer M."/>
            <person name="Bachantsang P."/>
            <person name="Barry A."/>
            <person name="Bayul T."/>
            <person name="Berlin A."/>
            <person name="Bessette D."/>
            <person name="Bloom T."/>
            <person name="Blye J."/>
            <person name="Boguslavskiy L."/>
            <person name="Bonnet C."/>
            <person name="Boukhgalter B."/>
            <person name="Bourzgui I."/>
            <person name="Brown A."/>
            <person name="Cahill P."/>
            <person name="Channer S."/>
            <person name="Cheshatsang Y."/>
            <person name="Chuda L."/>
            <person name="Citroen M."/>
            <person name="Collymore A."/>
            <person name="Cooke P."/>
            <person name="Costello M."/>
            <person name="D'Aco K."/>
            <person name="Daza R."/>
            <person name="De Haan G."/>
            <person name="DeGray S."/>
            <person name="DeMaso C."/>
            <person name="Dhargay N."/>
            <person name="Dooley K."/>
            <person name="Dooley E."/>
            <person name="Doricent M."/>
            <person name="Dorje P."/>
            <person name="Dorjee K."/>
            <person name="Dupes A."/>
            <person name="Elong R."/>
            <person name="Falk J."/>
            <person name="Farina A."/>
            <person name="Faro S."/>
            <person name="Ferguson D."/>
            <person name="Fisher S."/>
            <person name="Foley C.D."/>
            <person name="Franke A."/>
            <person name="Friedrich D."/>
            <person name="Gadbois L."/>
            <person name="Gearin G."/>
            <person name="Gearin C.R."/>
            <person name="Giannoukos G."/>
            <person name="Goode T."/>
            <person name="Graham J."/>
            <person name="Grandbois E."/>
            <person name="Grewal S."/>
            <person name="Gyaltsen K."/>
            <person name="Hafez N."/>
            <person name="Hagos B."/>
            <person name="Hall J."/>
            <person name="Henson C."/>
            <person name="Hollinger A."/>
            <person name="Honan T."/>
            <person name="Huard M.D."/>
            <person name="Hughes L."/>
            <person name="Hurhula B."/>
            <person name="Husby M.E."/>
            <person name="Kamat A."/>
            <person name="Kanga B."/>
            <person name="Kashin S."/>
            <person name="Khazanovich D."/>
            <person name="Kisner P."/>
            <person name="Lance K."/>
            <person name="Lara M."/>
            <person name="Lee W."/>
            <person name="Lennon N."/>
            <person name="Letendre F."/>
            <person name="LeVine R."/>
            <person name="Lipovsky A."/>
            <person name="Liu X."/>
            <person name="Liu J."/>
            <person name="Liu S."/>
            <person name="Lokyitsang T."/>
            <person name="Lokyitsang Y."/>
            <person name="Lubonja R."/>
            <person name="Lui A."/>
            <person name="MacDonald P."/>
            <person name="Magnisalis V."/>
            <person name="Maru K."/>
            <person name="Matthews C."/>
            <person name="McCusker W."/>
            <person name="McDonough S."/>
            <person name="Mehta T."/>
            <person name="Meldrim J."/>
            <person name="Meneus L."/>
            <person name="Mihai O."/>
            <person name="Mihalev A."/>
            <person name="Mihova T."/>
            <person name="Mittelman R."/>
            <person name="Mlenga V."/>
            <person name="Montmayeur A."/>
            <person name="Mulrain L."/>
            <person name="Navidi A."/>
            <person name="Naylor J."/>
            <person name="Negash T."/>
            <person name="Nguyen T."/>
            <person name="Nguyen N."/>
            <person name="Nicol R."/>
            <person name="Norbu C."/>
            <person name="Norbu N."/>
            <person name="Novod N."/>
            <person name="O'Neill B."/>
            <person name="Osman S."/>
            <person name="Markiewicz E."/>
            <person name="Oyono O.L."/>
            <person name="Patti C."/>
            <person name="Phunkhang P."/>
            <person name="Pierre F."/>
            <person name="Priest M."/>
            <person name="Raghuraman S."/>
            <person name="Rege F."/>
            <person name="Reyes R."/>
            <person name="Rise C."/>
            <person name="Rogov P."/>
            <person name="Ross K."/>
            <person name="Ryan E."/>
            <person name="Settipalli S."/>
            <person name="Shea T."/>
            <person name="Sherpa N."/>
            <person name="Shi L."/>
            <person name="Shih D."/>
            <person name="Sparrow T."/>
            <person name="Spaulding J."/>
            <person name="Stalker J."/>
            <person name="Stange-Thomann N."/>
            <person name="Stavropoulos S."/>
            <person name="Stone C."/>
            <person name="Strader C."/>
            <person name="Tesfaye S."/>
            <person name="Thomson T."/>
            <person name="Thoulutsang Y."/>
            <person name="Thoulutsang D."/>
            <person name="Topham K."/>
            <person name="Topping I."/>
            <person name="Tsamla T."/>
            <person name="Vassiliev H."/>
            <person name="Vo A."/>
            <person name="Wangchuk T."/>
            <person name="Wangdi T."/>
            <person name="Weiand M."/>
            <person name="Wilkinson J."/>
            <person name="Wilson A."/>
            <person name="Yadav S."/>
            <person name="Young G."/>
            <person name="Yu Q."/>
            <person name="Zembek L."/>
            <person name="Zhong D."/>
            <person name="Zimmer A."/>
            <person name="Zwirko Z."/>
            <person name="Jaffe D.B."/>
            <person name="Alvarez P."/>
            <person name="Brockman W."/>
            <person name="Butler J."/>
            <person name="Chin C."/>
            <person name="Gnerre S."/>
            <person name="Grabherr M."/>
            <person name="Kleber M."/>
            <person name="Mauceli E."/>
            <person name="MacCallum I."/>
        </authorList>
    </citation>
    <scope>NUCLEOTIDE SEQUENCE [LARGE SCALE GENOMIC DNA]</scope>
    <source>
        <strain evidence="2">Tucson 15081-1352.22</strain>
    </source>
</reference>
<dbReference type="PANTHER" id="PTHR37962:SF2">
    <property type="entry name" value="MALE STERILE (3) 76CA"/>
    <property type="match status" value="1"/>
</dbReference>
<dbReference type="AlphaFoldDB" id="A0A0Q9WXT1"/>
<accession>A0A0Q9WXT1</accession>
<dbReference type="PANTHER" id="PTHR37962">
    <property type="entry name" value="MALE STERILE (3) 76CA"/>
    <property type="match status" value="1"/>
</dbReference>
<sequence length="228" mass="25634">MAQYEEIGNVNIWWFPEDFCQSRFGDYRKSGTNSCTLISLILADKVSKMPSLSQNVKELPEKAWDLIGDSINEGNIVYHDEISANLNINIPDAMAAIRSHHKINFLLEEWFFTQVDGGNTPSQLFAAIVADCRTVMVSIDLRTSIAFIVDSHQHGNNAGAFFAQSDAHYISDLMFWFISMLDHIFSSHPAIFEISFLCAMPDIALRIPPAVKQHANNICKFKKSSKTA</sequence>
<gene>
    <name evidence="1" type="primary">Dmoj\GI15235</name>
    <name evidence="1" type="ORF">Dmoj_GI15235</name>
</gene>
<protein>
    <submittedName>
        <fullName evidence="1">Uncharacterized protein, isoform B</fullName>
    </submittedName>
</protein>
<evidence type="ECO:0000313" key="1">
    <source>
        <dbReference type="EMBL" id="KRF93795.1"/>
    </source>
</evidence>
<dbReference type="Proteomes" id="UP000009192">
    <property type="component" value="Unassembled WGS sequence"/>
</dbReference>